<gene>
    <name evidence="2" type="ORF">QE417_002469</name>
</gene>
<comment type="caution">
    <text evidence="2">The sequence shown here is derived from an EMBL/GenBank/DDBJ whole genome shotgun (WGS) entry which is preliminary data.</text>
</comment>
<name>A0ABU3GUE4_9SPHI</name>
<keyword evidence="1" id="KW-0732">Signal</keyword>
<feature type="chain" id="PRO_5046000343" evidence="1">
    <location>
        <begin position="24"/>
        <end position="131"/>
    </location>
</feature>
<dbReference type="Proteomes" id="UP001258315">
    <property type="component" value="Unassembled WGS sequence"/>
</dbReference>
<evidence type="ECO:0000313" key="3">
    <source>
        <dbReference type="Proteomes" id="UP001258315"/>
    </source>
</evidence>
<proteinExistence type="predicted"/>
<sequence>MLKNWLHIILSLWLINAVTFLQSGNPADSFNLTNAVPDYEESPKINSWADCILHTLADDDDATAEKAQKIKFQRRYVRSRTANDRVFIQAPSLSVFFRTFKSPLVHTVNKFFIGVAKLPAYYNFLFRLSPF</sequence>
<reference evidence="3" key="1">
    <citation type="submission" date="2023-07" db="EMBL/GenBank/DDBJ databases">
        <title>Functional and genomic diversity of the sorghum phyllosphere microbiome.</title>
        <authorList>
            <person name="Shade A."/>
        </authorList>
    </citation>
    <scope>NUCLEOTIDE SEQUENCE [LARGE SCALE GENOMIC DNA]</scope>
    <source>
        <strain evidence="3">SORGH_AS_0422</strain>
    </source>
</reference>
<accession>A0ABU3GUE4</accession>
<evidence type="ECO:0000313" key="2">
    <source>
        <dbReference type="EMBL" id="MDT3403397.1"/>
    </source>
</evidence>
<dbReference type="RefSeq" id="WP_311950355.1">
    <property type="nucleotide sequence ID" value="NZ_JAVLVU010000001.1"/>
</dbReference>
<protein>
    <submittedName>
        <fullName evidence="2">Uncharacterized protein</fullName>
    </submittedName>
</protein>
<dbReference type="EMBL" id="JAVLVU010000001">
    <property type="protein sequence ID" value="MDT3403397.1"/>
    <property type="molecule type" value="Genomic_DNA"/>
</dbReference>
<organism evidence="2 3">
    <name type="scientific">Mucilaginibacter terrae</name>
    <dbReference type="NCBI Taxonomy" id="1955052"/>
    <lineage>
        <taxon>Bacteria</taxon>
        <taxon>Pseudomonadati</taxon>
        <taxon>Bacteroidota</taxon>
        <taxon>Sphingobacteriia</taxon>
        <taxon>Sphingobacteriales</taxon>
        <taxon>Sphingobacteriaceae</taxon>
        <taxon>Mucilaginibacter</taxon>
    </lineage>
</organism>
<evidence type="ECO:0000256" key="1">
    <source>
        <dbReference type="SAM" id="SignalP"/>
    </source>
</evidence>
<keyword evidence="3" id="KW-1185">Reference proteome</keyword>
<feature type="signal peptide" evidence="1">
    <location>
        <begin position="1"/>
        <end position="23"/>
    </location>
</feature>